<dbReference type="OrthoDB" id="2192781at2759"/>
<keyword evidence="4" id="KW-1185">Reference proteome</keyword>
<proteinExistence type="predicted"/>
<dbReference type="VEuPathDB" id="MicrosporidiaDB:VICG_01771"/>
<organism evidence="3 4">
    <name type="scientific">Vittaforma corneae (strain ATCC 50505)</name>
    <name type="common">Microsporidian parasite</name>
    <name type="synonym">Nosema corneum</name>
    <dbReference type="NCBI Taxonomy" id="993615"/>
    <lineage>
        <taxon>Eukaryota</taxon>
        <taxon>Fungi</taxon>
        <taxon>Fungi incertae sedis</taxon>
        <taxon>Microsporidia</taxon>
        <taxon>Nosematidae</taxon>
        <taxon>Vittaforma</taxon>
    </lineage>
</organism>
<dbReference type="PROSITE" id="PS50053">
    <property type="entry name" value="UBIQUITIN_2"/>
    <property type="match status" value="1"/>
</dbReference>
<name>L2GLM0_VITCO</name>
<sequence>MMKSDSESEELVVLGTIKGKEKSDESMNIAGHVFFENDCIVLDSNMVNTPLGLPGKQHKRESTDFASKNAQVNESVQINSMGLNAQVGNGYSKKTKIANEIQQPTDNAFTNVAITDRMKRNTLSLNSKKSAKTDYASKVENSSKAKCRTILESTPSNGKTEACYEPQNSDSSIANGTSVQNDFGIITHKEKDDNKSSGFSTPEKPKLPISYKYTVKFRSGAFEREFYMNDDDPVEMLYQELFGDDSEKKLLYEDMKLSRFLLAGESGFFPGVNYVYLPENELFGALKKKNIVLKFNADSNSDVVVQVGDDSTVSDILQRIKESKGIDVEKKVLIFNGEVFLVIRS</sequence>
<dbReference type="EMBL" id="JH370148">
    <property type="protein sequence ID" value="ELA41172.1"/>
    <property type="molecule type" value="Genomic_DNA"/>
</dbReference>
<dbReference type="RefSeq" id="XP_007605216.1">
    <property type="nucleotide sequence ID" value="XM_007605154.1"/>
</dbReference>
<feature type="compositionally biased region" description="Polar residues" evidence="1">
    <location>
        <begin position="166"/>
        <end position="176"/>
    </location>
</feature>
<gene>
    <name evidence="3" type="ORF">VICG_01771</name>
</gene>
<dbReference type="GeneID" id="19882481"/>
<dbReference type="InParanoid" id="L2GLM0"/>
<protein>
    <recommendedName>
        <fullName evidence="2">Ubiquitin-like domain-containing protein</fullName>
    </recommendedName>
</protein>
<dbReference type="Proteomes" id="UP000011082">
    <property type="component" value="Unassembled WGS sequence"/>
</dbReference>
<dbReference type="InterPro" id="IPR029071">
    <property type="entry name" value="Ubiquitin-like_domsf"/>
</dbReference>
<dbReference type="CDD" id="cd17039">
    <property type="entry name" value="Ubl_ubiquitin_like"/>
    <property type="match status" value="1"/>
</dbReference>
<feature type="region of interest" description="Disordered" evidence="1">
    <location>
        <begin position="155"/>
        <end position="176"/>
    </location>
</feature>
<feature type="domain" description="Ubiquitin-like" evidence="2">
    <location>
        <begin position="289"/>
        <end position="340"/>
    </location>
</feature>
<evidence type="ECO:0000259" key="2">
    <source>
        <dbReference type="PROSITE" id="PS50053"/>
    </source>
</evidence>
<reference evidence="4" key="1">
    <citation type="submission" date="2011-05" db="EMBL/GenBank/DDBJ databases">
        <title>The genome sequence of Vittaforma corneae strain ATCC 50505.</title>
        <authorList>
            <consortium name="The Broad Institute Genome Sequencing Platform"/>
            <person name="Cuomo C."/>
            <person name="Didier E."/>
            <person name="Bowers L."/>
            <person name="Young S.K."/>
            <person name="Zeng Q."/>
            <person name="Gargeya S."/>
            <person name="Fitzgerald M."/>
            <person name="Haas B."/>
            <person name="Abouelleil A."/>
            <person name="Alvarado L."/>
            <person name="Arachchi H.M."/>
            <person name="Berlin A."/>
            <person name="Chapman S.B."/>
            <person name="Gearin G."/>
            <person name="Goldberg J."/>
            <person name="Griggs A."/>
            <person name="Gujja S."/>
            <person name="Hansen M."/>
            <person name="Heiman D."/>
            <person name="Howarth C."/>
            <person name="Larimer J."/>
            <person name="Lui A."/>
            <person name="MacDonald P.J.P."/>
            <person name="McCowen C."/>
            <person name="Montmayeur A."/>
            <person name="Murphy C."/>
            <person name="Neiman D."/>
            <person name="Pearson M."/>
            <person name="Priest M."/>
            <person name="Roberts A."/>
            <person name="Saif S."/>
            <person name="Shea T."/>
            <person name="Sisk P."/>
            <person name="Stolte C."/>
            <person name="Sykes S."/>
            <person name="Wortman J."/>
            <person name="Nusbaum C."/>
            <person name="Birren B."/>
        </authorList>
    </citation>
    <scope>NUCLEOTIDE SEQUENCE [LARGE SCALE GENOMIC DNA]</scope>
    <source>
        <strain evidence="4">ATCC 50505</strain>
    </source>
</reference>
<accession>L2GLM0</accession>
<dbReference type="AlphaFoldDB" id="L2GLM0"/>
<evidence type="ECO:0000313" key="4">
    <source>
        <dbReference type="Proteomes" id="UP000011082"/>
    </source>
</evidence>
<dbReference type="SUPFAM" id="SSF54236">
    <property type="entry name" value="Ubiquitin-like"/>
    <property type="match status" value="1"/>
</dbReference>
<dbReference type="InterPro" id="IPR000626">
    <property type="entry name" value="Ubiquitin-like_dom"/>
</dbReference>
<evidence type="ECO:0000256" key="1">
    <source>
        <dbReference type="SAM" id="MobiDB-lite"/>
    </source>
</evidence>
<evidence type="ECO:0000313" key="3">
    <source>
        <dbReference type="EMBL" id="ELA41172.1"/>
    </source>
</evidence>
<dbReference type="HOGENOM" id="CLU_804616_0_0_1"/>